<evidence type="ECO:0008006" key="4">
    <source>
        <dbReference type="Google" id="ProtNLM"/>
    </source>
</evidence>
<organism evidence="2 3">
    <name type="scientific">Pedobacter metabolipauper</name>
    <dbReference type="NCBI Taxonomy" id="425513"/>
    <lineage>
        <taxon>Bacteria</taxon>
        <taxon>Pseudomonadati</taxon>
        <taxon>Bacteroidota</taxon>
        <taxon>Sphingobacteriia</taxon>
        <taxon>Sphingobacteriales</taxon>
        <taxon>Sphingobacteriaceae</taxon>
        <taxon>Pedobacter</taxon>
    </lineage>
</organism>
<protein>
    <recommendedName>
        <fullName evidence="4">Porin</fullName>
    </recommendedName>
</protein>
<dbReference type="Proteomes" id="UP000295620">
    <property type="component" value="Unassembled WGS sequence"/>
</dbReference>
<accession>A0A4R6SZG1</accession>
<proteinExistence type="predicted"/>
<evidence type="ECO:0000313" key="3">
    <source>
        <dbReference type="Proteomes" id="UP000295620"/>
    </source>
</evidence>
<keyword evidence="1" id="KW-0732">Signal</keyword>
<evidence type="ECO:0000313" key="2">
    <source>
        <dbReference type="EMBL" id="TDQ11435.1"/>
    </source>
</evidence>
<sequence length="467" mass="50967">MKTKTTLFKLAAVVLVTIGASTAAYAQLPKINNIRPYDKSGINVFEDPKDSTYMFDGLKVKFGAGFTQQFQNLKHKNPGALKNDVGSFGGGVSTPGNRLKVITPGFQTAQANLFMDVQLADGVRLNITTYLSTKHHNETWVKGGYIQFDKLPFKGAVWEELMKIATIKIGHFEVNYGDEHFRRSDGGQAIYNPFMEGNIMDEFATEIGGEVYLKKNGWFGMIGMTNGMIKGNVDSLYASANPDGDYHKSPSLILKGGVDKQLTQDIRVRVSGSYYGNQSSGSNTIFGGDRSGSNYQFIMEQNSANPSSTTGAGTPLAFSGRFNPGFSKKINTYMLNGFLKVKGFELFGTYETASGRNARETDTRDAKQFAIDGVYRFGKAEDLFIGVKYNTVTARLADNAAGTGAGAIVYTGDVKLNRVAAAAGWFMTKNVLLKGEYVVQKYKDFPTADFRSGGKFNGYVIEAVVGF</sequence>
<reference evidence="2 3" key="1">
    <citation type="submission" date="2019-03" db="EMBL/GenBank/DDBJ databases">
        <title>Genomic Encyclopedia of Archaeal and Bacterial Type Strains, Phase II (KMG-II): from individual species to whole genera.</title>
        <authorList>
            <person name="Goeker M."/>
        </authorList>
    </citation>
    <scope>NUCLEOTIDE SEQUENCE [LARGE SCALE GENOMIC DNA]</scope>
    <source>
        <strain evidence="2 3">DSM 19035</strain>
    </source>
</reference>
<comment type="caution">
    <text evidence="2">The sequence shown here is derived from an EMBL/GenBank/DDBJ whole genome shotgun (WGS) entry which is preliminary data.</text>
</comment>
<name>A0A4R6SZG1_9SPHI</name>
<feature type="signal peptide" evidence="1">
    <location>
        <begin position="1"/>
        <end position="26"/>
    </location>
</feature>
<keyword evidence="3" id="KW-1185">Reference proteome</keyword>
<dbReference type="OrthoDB" id="638836at2"/>
<dbReference type="RefSeq" id="WP_133574509.1">
    <property type="nucleotide sequence ID" value="NZ_SNYC01000003.1"/>
</dbReference>
<evidence type="ECO:0000256" key="1">
    <source>
        <dbReference type="SAM" id="SignalP"/>
    </source>
</evidence>
<feature type="chain" id="PRO_5020922253" description="Porin" evidence="1">
    <location>
        <begin position="27"/>
        <end position="467"/>
    </location>
</feature>
<dbReference type="EMBL" id="SNYC01000003">
    <property type="protein sequence ID" value="TDQ11435.1"/>
    <property type="molecule type" value="Genomic_DNA"/>
</dbReference>
<gene>
    <name evidence="2" type="ORF">ATK78_0557</name>
</gene>
<dbReference type="AlphaFoldDB" id="A0A4R6SZG1"/>
<dbReference type="SUPFAM" id="SSF56935">
    <property type="entry name" value="Porins"/>
    <property type="match status" value="1"/>
</dbReference>